<evidence type="ECO:0000256" key="7">
    <source>
        <dbReference type="SAM" id="MobiDB-lite"/>
    </source>
</evidence>
<feature type="compositionally biased region" description="Acidic residues" evidence="7">
    <location>
        <begin position="164"/>
        <end position="178"/>
    </location>
</feature>
<evidence type="ECO:0000259" key="8">
    <source>
        <dbReference type="PROSITE" id="PS50089"/>
    </source>
</evidence>
<dbReference type="SUPFAM" id="SSF52540">
    <property type="entry name" value="P-loop containing nucleoside triphosphate hydrolases"/>
    <property type="match status" value="2"/>
</dbReference>
<dbReference type="InterPro" id="IPR050628">
    <property type="entry name" value="SNF2_RAD54_helicase_TF"/>
</dbReference>
<dbReference type="SMART" id="SM00487">
    <property type="entry name" value="DEXDc"/>
    <property type="match status" value="1"/>
</dbReference>
<dbReference type="Proteomes" id="UP000447873">
    <property type="component" value="Unassembled WGS sequence"/>
</dbReference>
<evidence type="ECO:0000256" key="1">
    <source>
        <dbReference type="ARBA" id="ARBA00007025"/>
    </source>
</evidence>
<dbReference type="GO" id="GO:0006281">
    <property type="term" value="P:DNA repair"/>
    <property type="evidence" value="ECO:0007669"/>
    <property type="project" value="TreeGrafter"/>
</dbReference>
<dbReference type="GO" id="GO:0005634">
    <property type="term" value="C:nucleus"/>
    <property type="evidence" value="ECO:0007669"/>
    <property type="project" value="TreeGrafter"/>
</dbReference>
<dbReference type="Pfam" id="PF00176">
    <property type="entry name" value="SNF2-rel_dom"/>
    <property type="match status" value="1"/>
</dbReference>
<comment type="caution">
    <text evidence="12">The sequence shown here is derived from an EMBL/GenBank/DDBJ whole genome shotgun (WGS) entry which is preliminary data.</text>
</comment>
<dbReference type="InterPro" id="IPR001841">
    <property type="entry name" value="Znf_RING"/>
</dbReference>
<dbReference type="InterPro" id="IPR049730">
    <property type="entry name" value="SNF2/RAD54-like_C"/>
</dbReference>
<dbReference type="PROSITE" id="PS50089">
    <property type="entry name" value="ZF_RING_2"/>
    <property type="match status" value="1"/>
</dbReference>
<evidence type="ECO:0000313" key="13">
    <source>
        <dbReference type="Proteomes" id="UP000447873"/>
    </source>
</evidence>
<dbReference type="GO" id="GO:0008270">
    <property type="term" value="F:zinc ion binding"/>
    <property type="evidence" value="ECO:0007669"/>
    <property type="project" value="UniProtKB-KW"/>
</dbReference>
<dbReference type="PANTHER" id="PTHR45626">
    <property type="entry name" value="TRANSCRIPTION TERMINATION FACTOR 2-RELATED"/>
    <property type="match status" value="1"/>
</dbReference>
<evidence type="ECO:0000259" key="9">
    <source>
        <dbReference type="PROSITE" id="PS51192"/>
    </source>
</evidence>
<evidence type="ECO:0000256" key="6">
    <source>
        <dbReference type="PROSITE-ProRule" id="PRU00175"/>
    </source>
</evidence>
<dbReference type="CDD" id="cd18008">
    <property type="entry name" value="DEXDc_SHPRH-like"/>
    <property type="match status" value="1"/>
</dbReference>
<dbReference type="PROSITE" id="PS51192">
    <property type="entry name" value="HELICASE_ATP_BIND_1"/>
    <property type="match status" value="1"/>
</dbReference>
<feature type="compositionally biased region" description="Low complexity" evidence="7">
    <location>
        <begin position="40"/>
        <end position="50"/>
    </location>
</feature>
<gene>
    <name evidence="12" type="ORF">EG327_002605</name>
    <name evidence="11" type="ORF">EG328_005275</name>
</gene>
<feature type="domain" description="Helicase ATP-binding" evidence="9">
    <location>
        <begin position="457"/>
        <end position="641"/>
    </location>
</feature>
<dbReference type="InterPro" id="IPR027417">
    <property type="entry name" value="P-loop_NTPase"/>
</dbReference>
<evidence type="ECO:0000259" key="10">
    <source>
        <dbReference type="PROSITE" id="PS51194"/>
    </source>
</evidence>
<dbReference type="PROSITE" id="PS51194">
    <property type="entry name" value="HELICASE_CTER"/>
    <property type="match status" value="1"/>
</dbReference>
<keyword evidence="6" id="KW-0862">Zinc</keyword>
<comment type="similarity">
    <text evidence="1">Belongs to the SNF2/RAD54 helicase family.</text>
</comment>
<name>A0A8H3VMG8_VENIN</name>
<evidence type="ECO:0000313" key="12">
    <source>
        <dbReference type="EMBL" id="KAE9989524.1"/>
    </source>
</evidence>
<evidence type="ECO:0000256" key="3">
    <source>
        <dbReference type="ARBA" id="ARBA00022801"/>
    </source>
</evidence>
<dbReference type="Gene3D" id="3.40.50.300">
    <property type="entry name" value="P-loop containing nucleotide triphosphate hydrolases"/>
    <property type="match status" value="1"/>
</dbReference>
<dbReference type="Gene3D" id="3.30.40.10">
    <property type="entry name" value="Zinc/RING finger domain, C3HC4 (zinc finger)"/>
    <property type="match status" value="1"/>
</dbReference>
<dbReference type="GO" id="GO:0005524">
    <property type="term" value="F:ATP binding"/>
    <property type="evidence" value="ECO:0007669"/>
    <property type="project" value="UniProtKB-KW"/>
</dbReference>
<dbReference type="PANTHER" id="PTHR45626:SF52">
    <property type="entry name" value="SINGLE-STRANDED DNA-DEPENDENT ATPASE (EUROFUNG)"/>
    <property type="match status" value="1"/>
</dbReference>
<dbReference type="InterPro" id="IPR001650">
    <property type="entry name" value="Helicase_C-like"/>
</dbReference>
<feature type="compositionally biased region" description="Basic and acidic residues" evidence="7">
    <location>
        <begin position="101"/>
        <end position="133"/>
    </location>
</feature>
<protein>
    <submittedName>
        <fullName evidence="12">Uncharacterized protein</fullName>
    </submittedName>
</protein>
<evidence type="ECO:0000256" key="2">
    <source>
        <dbReference type="ARBA" id="ARBA00022741"/>
    </source>
</evidence>
<feature type="compositionally biased region" description="Basic and acidic residues" evidence="7">
    <location>
        <begin position="141"/>
        <end position="150"/>
    </location>
</feature>
<feature type="compositionally biased region" description="Polar residues" evidence="7">
    <location>
        <begin position="151"/>
        <end position="161"/>
    </location>
</feature>
<organism evidence="12 14">
    <name type="scientific">Venturia inaequalis</name>
    <name type="common">Apple scab fungus</name>
    <dbReference type="NCBI Taxonomy" id="5025"/>
    <lineage>
        <taxon>Eukaryota</taxon>
        <taxon>Fungi</taxon>
        <taxon>Dikarya</taxon>
        <taxon>Ascomycota</taxon>
        <taxon>Pezizomycotina</taxon>
        <taxon>Dothideomycetes</taxon>
        <taxon>Pleosporomycetidae</taxon>
        <taxon>Venturiales</taxon>
        <taxon>Venturiaceae</taxon>
        <taxon>Venturia</taxon>
    </lineage>
</organism>
<evidence type="ECO:0000256" key="4">
    <source>
        <dbReference type="ARBA" id="ARBA00022806"/>
    </source>
</evidence>
<dbReference type="InterPro" id="IPR038718">
    <property type="entry name" value="SNF2-like_sf"/>
</dbReference>
<dbReference type="InterPro" id="IPR013083">
    <property type="entry name" value="Znf_RING/FYVE/PHD"/>
</dbReference>
<evidence type="ECO:0000313" key="14">
    <source>
        <dbReference type="Proteomes" id="UP000490939"/>
    </source>
</evidence>
<dbReference type="InterPro" id="IPR014001">
    <property type="entry name" value="Helicase_ATP-bd"/>
</dbReference>
<feature type="domain" description="RING-type" evidence="8">
    <location>
        <begin position="802"/>
        <end position="868"/>
    </location>
</feature>
<dbReference type="InterPro" id="IPR000330">
    <property type="entry name" value="SNF2_N"/>
</dbReference>
<dbReference type="GO" id="GO:0016787">
    <property type="term" value="F:hydrolase activity"/>
    <property type="evidence" value="ECO:0007669"/>
    <property type="project" value="UniProtKB-KW"/>
</dbReference>
<dbReference type="GO" id="GO:0008094">
    <property type="term" value="F:ATP-dependent activity, acting on DNA"/>
    <property type="evidence" value="ECO:0007669"/>
    <property type="project" value="TreeGrafter"/>
</dbReference>
<accession>A0A8H3VMG8</accession>
<dbReference type="EMBL" id="WNWS01000282">
    <property type="protein sequence ID" value="KAE9971999.1"/>
    <property type="molecule type" value="Genomic_DNA"/>
</dbReference>
<keyword evidence="2" id="KW-0547">Nucleotide-binding</keyword>
<evidence type="ECO:0000313" key="11">
    <source>
        <dbReference type="EMBL" id="KAE9971999.1"/>
    </source>
</evidence>
<sequence>MSPENTSDISSEEAASKKKKAPAHSWAPGVSVPASPSNGSLTPTSTASSSSKHDPKALLNPKSNALPPRNKRDTPSEEDSIDDATNGLGMSSMLSQVHGLKSRENAPKKRRKIDDPEIGEDEARSKSTSERVDTGGQMGHALKEEQRRLQESQPVQSSSMVDLTAEDDDDDDDDDECVLVEPPNKKPNNEDDQEVCLGKIPFSVVASLIPGPKPESRLQPTATKWPAMKLDYRIGAALIITLIDPARRHFAKVDFRTAGALKPLLISGLGVRAKFTLDARPRLSSENPGSPTSARMKVTTLLFAPRKHNVQIGRMLTLKSVKLEDTNAGFSYLLVNPHSVTNTNTPPSASAYAFGAKGFTIGTGYINRTNEEVTSDVLNMFDSIIKTEDLPEMEGDPRITTDLLKHQKQGLYFMTNREKIPLPNADNSDDGFVLWRSKVKGNGVKIWYNVISGHEASHRPPPIRGGILADMMGLGKTLSILAMLVGTLEEAVQFATFPPPRTAQRALVRNSKATLLVCPVSTVSNWEDQVKTHIAPNSIRYYIYHGASRCQDIEELAEYDLIITSYHTMAAEKTKGGKRPIWSTNFFRIVLDEAHQIRTPSTAMAIAVCELEAQRRWAVSGTPIQNRLEDLGSLIKFLRIQPFDQKGAFTQFIVAPFKQADPEILPKLRLLVDSITLRRQKDHITLPERSDKIVRLDHTKEEDLTYQFFLADSQAKIKAISAAGARLRGKQTASVLKTILRLRLLCVHGEEMLSDTDRKLMTGISSNNAIDLTEDDAGEPAMSQQQAFEMLELLRDSEANECSMCQKKIEPNDDDEDDEDYEVRSNTNTMGYLMNCNEIFCTNCFPAYMEEVAQVVGEDNYLNCPRCQEWVKNSWFELKASEFVEWEQAKARVRANPKLAKQLGYYHGPHTKTKTLVASLLSFNEWSANNPDEAPIKSVVFSYWTTHLDLIQYAFEANNITYTRLDGKMARKARGKAIEAFRDDPEIQVILVSIGAGGVGLNLTAASKVFMMEPQYNPAAEAQAVERVHRLGQVRDVEIVRYIMRGSIEEAILEVQKAKTEMADMTMNRNHKVSKAQEQMETLQRFSKMLGPR</sequence>
<keyword evidence="6" id="KW-0863">Zinc-finger</keyword>
<evidence type="ECO:0000256" key="5">
    <source>
        <dbReference type="ARBA" id="ARBA00022840"/>
    </source>
</evidence>
<feature type="region of interest" description="Disordered" evidence="7">
    <location>
        <begin position="1"/>
        <end position="193"/>
    </location>
</feature>
<proteinExistence type="inferred from homology"/>
<dbReference type="EMBL" id="WNWR01000182">
    <property type="protein sequence ID" value="KAE9989524.1"/>
    <property type="molecule type" value="Genomic_DNA"/>
</dbReference>
<dbReference type="Proteomes" id="UP000490939">
    <property type="component" value="Unassembled WGS sequence"/>
</dbReference>
<dbReference type="Pfam" id="PF00271">
    <property type="entry name" value="Helicase_C"/>
    <property type="match status" value="1"/>
</dbReference>
<keyword evidence="4" id="KW-0347">Helicase</keyword>
<feature type="domain" description="Helicase C-terminal" evidence="10">
    <location>
        <begin position="930"/>
        <end position="1081"/>
    </location>
</feature>
<keyword evidence="3" id="KW-0378">Hydrolase</keyword>
<keyword evidence="6" id="KW-0479">Metal-binding</keyword>
<dbReference type="CDD" id="cd18793">
    <property type="entry name" value="SF2_C_SNF"/>
    <property type="match status" value="1"/>
</dbReference>
<dbReference type="SMART" id="SM00490">
    <property type="entry name" value="HELICc"/>
    <property type="match status" value="1"/>
</dbReference>
<reference evidence="12 14" key="1">
    <citation type="submission" date="2019-07" db="EMBL/GenBank/DDBJ databases">
        <title>Venturia inaequalis Genome Resource.</title>
        <authorList>
            <person name="Lichtner F.J."/>
        </authorList>
    </citation>
    <scope>NUCLEOTIDE SEQUENCE [LARGE SCALE GENOMIC DNA]</scope>
    <source>
        <strain evidence="11 13">120213</strain>
        <strain evidence="12 14">DMI_063113</strain>
    </source>
</reference>
<dbReference type="GO" id="GO:0004386">
    <property type="term" value="F:helicase activity"/>
    <property type="evidence" value="ECO:0007669"/>
    <property type="project" value="UniProtKB-KW"/>
</dbReference>
<dbReference type="AlphaFoldDB" id="A0A8H3VMG8"/>
<keyword evidence="5" id="KW-0067">ATP-binding</keyword>
<dbReference type="Gene3D" id="3.40.50.10810">
    <property type="entry name" value="Tandem AAA-ATPase domain"/>
    <property type="match status" value="1"/>
</dbReference>
<keyword evidence="14" id="KW-1185">Reference proteome</keyword>